<keyword evidence="1" id="KW-1133">Transmembrane helix</keyword>
<proteinExistence type="predicted"/>
<evidence type="ECO:0000256" key="1">
    <source>
        <dbReference type="SAM" id="Phobius"/>
    </source>
</evidence>
<dbReference type="AlphaFoldDB" id="A0A8C5D5E3"/>
<keyword evidence="3" id="KW-1185">Reference proteome</keyword>
<reference evidence="2" key="1">
    <citation type="submission" date="2020-06" db="EMBL/GenBank/DDBJ databases">
        <authorList>
            <consortium name="Wellcome Sanger Institute Data Sharing"/>
        </authorList>
    </citation>
    <scope>NUCLEOTIDE SEQUENCE [LARGE SCALE GENOMIC DNA]</scope>
</reference>
<sequence>MYNCCVFATVGALQCQSCSDRQNEFLKACAPSSLCPSTGNRTFQSNSGLSSTVTLAECCNTDNCNTRTLPAPSRNETKSGLSCHFCANPSVCDVELQCEGSEDRCFRANGKTLMNLIINHQSVFLPHKHFTQHFFIQWLLMFIIVLFKLFSYTRAFFPSPLCFVSTFR</sequence>
<evidence type="ECO:0008006" key="4">
    <source>
        <dbReference type="Google" id="ProtNLM"/>
    </source>
</evidence>
<accession>A0A8C5D5E3</accession>
<reference evidence="2" key="3">
    <citation type="submission" date="2025-09" db="UniProtKB">
        <authorList>
            <consortium name="Ensembl"/>
        </authorList>
    </citation>
    <scope>IDENTIFICATION</scope>
</reference>
<protein>
    <recommendedName>
        <fullName evidence="4">UPAR/Ly6 domain-containing protein</fullName>
    </recommendedName>
</protein>
<organism evidence="2 3">
    <name type="scientific">Gouania willdenowi</name>
    <name type="common">Blunt-snouted clingfish</name>
    <name type="synonym">Lepadogaster willdenowi</name>
    <dbReference type="NCBI Taxonomy" id="441366"/>
    <lineage>
        <taxon>Eukaryota</taxon>
        <taxon>Metazoa</taxon>
        <taxon>Chordata</taxon>
        <taxon>Craniata</taxon>
        <taxon>Vertebrata</taxon>
        <taxon>Euteleostomi</taxon>
        <taxon>Actinopterygii</taxon>
        <taxon>Neopterygii</taxon>
        <taxon>Teleostei</taxon>
        <taxon>Neoteleostei</taxon>
        <taxon>Acanthomorphata</taxon>
        <taxon>Ovalentaria</taxon>
        <taxon>Blenniimorphae</taxon>
        <taxon>Blenniiformes</taxon>
        <taxon>Gobiesocoidei</taxon>
        <taxon>Gobiesocidae</taxon>
        <taxon>Gobiesocinae</taxon>
        <taxon>Gouania</taxon>
    </lineage>
</organism>
<feature type="transmembrane region" description="Helical" evidence="1">
    <location>
        <begin position="134"/>
        <end position="151"/>
    </location>
</feature>
<dbReference type="Proteomes" id="UP000694680">
    <property type="component" value="Chromosome 4"/>
</dbReference>
<keyword evidence="1" id="KW-0812">Transmembrane</keyword>
<reference evidence="2" key="2">
    <citation type="submission" date="2025-08" db="UniProtKB">
        <authorList>
            <consortium name="Ensembl"/>
        </authorList>
    </citation>
    <scope>IDENTIFICATION</scope>
</reference>
<keyword evidence="1" id="KW-0472">Membrane</keyword>
<evidence type="ECO:0000313" key="3">
    <source>
        <dbReference type="Proteomes" id="UP000694680"/>
    </source>
</evidence>
<evidence type="ECO:0000313" key="2">
    <source>
        <dbReference type="Ensembl" id="ENSGWIP00000002268.1"/>
    </source>
</evidence>
<name>A0A8C5D5E3_GOUWI</name>
<dbReference type="Ensembl" id="ENSGWIT00000002442.1">
    <property type="protein sequence ID" value="ENSGWIP00000002268.1"/>
    <property type="gene ID" value="ENSGWIG00000001236.1"/>
</dbReference>